<protein>
    <submittedName>
        <fullName evidence="3">Uncharacterized protein</fullName>
    </submittedName>
</protein>
<keyword evidence="2" id="KW-1133">Transmembrane helix</keyword>
<proteinExistence type="predicted"/>
<keyword evidence="2" id="KW-0812">Transmembrane</keyword>
<dbReference type="EMBL" id="CP136522">
    <property type="protein sequence ID" value="WOT03985.1"/>
    <property type="molecule type" value="Genomic_DNA"/>
</dbReference>
<sequence>MSNDALIAPPASGDKPSKDKLEPSQGQVSKIIGSGENAQNSIVYKTIAWSFLSGVLFSVIVFSYIAYKGEGNPVDSVKSVWSIFIPVITLSLGYIFGKTK</sequence>
<keyword evidence="4" id="KW-1185">Reference proteome</keyword>
<evidence type="ECO:0000313" key="4">
    <source>
        <dbReference type="Proteomes" id="UP001529491"/>
    </source>
</evidence>
<keyword evidence="2" id="KW-0472">Membrane</keyword>
<reference evidence="3 4" key="1">
    <citation type="submission" date="2023-10" db="EMBL/GenBank/DDBJ databases">
        <title>Complete genome sequence of Shewanella sp. DAU334.</title>
        <authorList>
            <person name="Lee Y.-S."/>
            <person name="Jeong H.-R."/>
            <person name="Hwang E.-J."/>
            <person name="Choi Y.-L."/>
            <person name="Kim G.-D."/>
        </authorList>
    </citation>
    <scope>NUCLEOTIDE SEQUENCE [LARGE SCALE GENOMIC DNA]</scope>
    <source>
        <strain evidence="3 4">DAU334</strain>
    </source>
</reference>
<accession>A0ABZ0JX04</accession>
<dbReference type="Proteomes" id="UP001529491">
    <property type="component" value="Chromosome"/>
</dbReference>
<evidence type="ECO:0000256" key="1">
    <source>
        <dbReference type="SAM" id="MobiDB-lite"/>
    </source>
</evidence>
<organism evidence="3 4">
    <name type="scientific">Shewanella youngdeokensis</name>
    <dbReference type="NCBI Taxonomy" id="2999068"/>
    <lineage>
        <taxon>Bacteria</taxon>
        <taxon>Pseudomonadati</taxon>
        <taxon>Pseudomonadota</taxon>
        <taxon>Gammaproteobacteria</taxon>
        <taxon>Alteromonadales</taxon>
        <taxon>Shewanellaceae</taxon>
        <taxon>Shewanella</taxon>
    </lineage>
</organism>
<evidence type="ECO:0000313" key="3">
    <source>
        <dbReference type="EMBL" id="WOT03985.1"/>
    </source>
</evidence>
<dbReference type="RefSeq" id="WP_310471615.1">
    <property type="nucleotide sequence ID" value="NZ_CP136522.1"/>
</dbReference>
<feature type="region of interest" description="Disordered" evidence="1">
    <location>
        <begin position="1"/>
        <end position="23"/>
    </location>
</feature>
<name>A0ABZ0JX04_9GAMM</name>
<feature type="transmembrane region" description="Helical" evidence="2">
    <location>
        <begin position="47"/>
        <end position="67"/>
    </location>
</feature>
<feature type="transmembrane region" description="Helical" evidence="2">
    <location>
        <begin position="79"/>
        <end position="97"/>
    </location>
</feature>
<gene>
    <name evidence="3" type="ORF">RGE70_11625</name>
</gene>
<evidence type="ECO:0000256" key="2">
    <source>
        <dbReference type="SAM" id="Phobius"/>
    </source>
</evidence>